<name>A0ABU7SU53_9LACO</name>
<feature type="compositionally biased region" description="Low complexity" evidence="1">
    <location>
        <begin position="164"/>
        <end position="189"/>
    </location>
</feature>
<comment type="caution">
    <text evidence="2">The sequence shown here is derived from an EMBL/GenBank/DDBJ whole genome shotgun (WGS) entry which is preliminary data.</text>
</comment>
<sequence length="262" mass="27794">MSTEVDYRELERLVSDQARVHGTDYYQNAPTRTQSIYDQTIRMGKSILEERGENQLAPQTMVDMTVQSINVAIKALKSNATVATNTQPDSGQSPQEARPGQAAGPVASRGGDQSPVGAAAQASTATRGVQRSTDEPPAPQTAAEKSAPESAVQPTAPTGEDAEPTLPTTVTVATTPAETPQPTTAPEEVSASTQPTVAEVSTEPTAAFETTANSNRKPSPVSGSSSSRQRSDEEAVTRQSVSRAIWRGLQWTLGFRKKNEDK</sequence>
<dbReference type="Proteomes" id="UP001335665">
    <property type="component" value="Unassembled WGS sequence"/>
</dbReference>
<evidence type="ECO:0000256" key="1">
    <source>
        <dbReference type="SAM" id="MobiDB-lite"/>
    </source>
</evidence>
<feature type="compositionally biased region" description="Polar residues" evidence="1">
    <location>
        <begin position="83"/>
        <end position="95"/>
    </location>
</feature>
<dbReference type="SUPFAM" id="SSF46997">
    <property type="entry name" value="Bacterial immunoglobulin/albumin-binding domains"/>
    <property type="match status" value="1"/>
</dbReference>
<dbReference type="Gene3D" id="1.20.120.1850">
    <property type="entry name" value="Ebh helix bundles repeating unit (S and A modules)"/>
    <property type="match status" value="1"/>
</dbReference>
<protein>
    <submittedName>
        <fullName evidence="2">Uncharacterized protein</fullName>
    </submittedName>
</protein>
<evidence type="ECO:0000313" key="3">
    <source>
        <dbReference type="Proteomes" id="UP001335665"/>
    </source>
</evidence>
<accession>A0ABU7SU53</accession>
<feature type="compositionally biased region" description="Polar residues" evidence="1">
    <location>
        <begin position="121"/>
        <end position="131"/>
    </location>
</feature>
<proteinExistence type="predicted"/>
<organism evidence="2 3">
    <name type="scientific">Limosilactobacillus pontis</name>
    <dbReference type="NCBI Taxonomy" id="35787"/>
    <lineage>
        <taxon>Bacteria</taxon>
        <taxon>Bacillati</taxon>
        <taxon>Bacillota</taxon>
        <taxon>Bacilli</taxon>
        <taxon>Lactobacillales</taxon>
        <taxon>Lactobacillaceae</taxon>
        <taxon>Limosilactobacillus</taxon>
    </lineage>
</organism>
<feature type="region of interest" description="Disordered" evidence="1">
    <location>
        <begin position="83"/>
        <end position="243"/>
    </location>
</feature>
<feature type="compositionally biased region" description="Low complexity" evidence="1">
    <location>
        <begin position="214"/>
        <end position="228"/>
    </location>
</feature>
<gene>
    <name evidence="2" type="ORF">PS396_07375</name>
</gene>
<evidence type="ECO:0000313" key="2">
    <source>
        <dbReference type="EMBL" id="MEE6701617.1"/>
    </source>
</evidence>
<feature type="compositionally biased region" description="Polar residues" evidence="1">
    <location>
        <begin position="202"/>
        <end position="213"/>
    </location>
</feature>
<dbReference type="RefSeq" id="WP_331193165.1">
    <property type="nucleotide sequence ID" value="NZ_JAQSEO010000018.1"/>
</dbReference>
<reference evidence="2 3" key="1">
    <citation type="submission" date="2023-02" db="EMBL/GenBank/DDBJ databases">
        <title>The predominant lactic acid bacteria and yeasts involved in the spontaneous fermentation of millet during the production of the traditional porridge Hausa koko in Ghana.</title>
        <authorList>
            <person name="Atter A."/>
            <person name="Diaz M."/>
        </authorList>
    </citation>
    <scope>NUCLEOTIDE SEQUENCE [LARGE SCALE GENOMIC DNA]</scope>
    <source>
        <strain evidence="2 3">FI11552</strain>
    </source>
</reference>
<dbReference type="InterPro" id="IPR009063">
    <property type="entry name" value="Ig/albumin-bd_sf"/>
</dbReference>
<dbReference type="EMBL" id="JAQSFA010000018">
    <property type="protein sequence ID" value="MEE6701617.1"/>
    <property type="molecule type" value="Genomic_DNA"/>
</dbReference>
<keyword evidence="3" id="KW-1185">Reference proteome</keyword>